<organism evidence="1 2">
    <name type="scientific">Sagittula stellata (strain ATCC 700073 / DSM 11524 / E-37)</name>
    <dbReference type="NCBI Taxonomy" id="388399"/>
    <lineage>
        <taxon>Bacteria</taxon>
        <taxon>Pseudomonadati</taxon>
        <taxon>Pseudomonadota</taxon>
        <taxon>Alphaproteobacteria</taxon>
        <taxon>Rhodobacterales</taxon>
        <taxon>Roseobacteraceae</taxon>
        <taxon>Sagittula</taxon>
    </lineage>
</organism>
<name>A3JZR2_SAGS3</name>
<comment type="caution">
    <text evidence="1">The sequence shown here is derived from an EMBL/GenBank/DDBJ whole genome shotgun (WGS) entry which is preliminary data.</text>
</comment>
<keyword evidence="2" id="KW-1185">Reference proteome</keyword>
<evidence type="ECO:0008006" key="3">
    <source>
        <dbReference type="Google" id="ProtNLM"/>
    </source>
</evidence>
<dbReference type="eggNOG" id="ENOG502ZGMB">
    <property type="taxonomic scope" value="Bacteria"/>
</dbReference>
<dbReference type="OrthoDB" id="3078209at2"/>
<gene>
    <name evidence="1" type="ORF">SSE37_09153</name>
</gene>
<reference evidence="1 2" key="1">
    <citation type="submission" date="2006-06" db="EMBL/GenBank/DDBJ databases">
        <authorList>
            <person name="Moran M.A."/>
            <person name="Ferriera S."/>
            <person name="Johnson J."/>
            <person name="Kravitz S."/>
            <person name="Beeson K."/>
            <person name="Sutton G."/>
            <person name="Rogers Y.-H."/>
            <person name="Friedman R."/>
            <person name="Frazier M."/>
            <person name="Venter J.C."/>
        </authorList>
    </citation>
    <scope>NUCLEOTIDE SEQUENCE [LARGE SCALE GENOMIC DNA]</scope>
    <source>
        <strain evidence="1 2">E-37</strain>
    </source>
</reference>
<dbReference type="RefSeq" id="WP_005856319.1">
    <property type="nucleotide sequence ID" value="NZ_AAYA01000002.1"/>
</dbReference>
<accession>A3JZR2</accession>
<dbReference type="EMBL" id="AAYA01000002">
    <property type="protein sequence ID" value="EBA09965.1"/>
    <property type="molecule type" value="Genomic_DNA"/>
</dbReference>
<dbReference type="Proteomes" id="UP000005713">
    <property type="component" value="Unassembled WGS sequence"/>
</dbReference>
<evidence type="ECO:0000313" key="2">
    <source>
        <dbReference type="Proteomes" id="UP000005713"/>
    </source>
</evidence>
<protein>
    <recommendedName>
        <fullName evidence="3">CHAT domain-containing protein</fullName>
    </recommendedName>
</protein>
<sequence length="461" mass="49732">MTLPDTLQLNAWTGGENTGAVDPDLKRHLLGLPFAGQSRRLPAAPVPQDRWQDPKVGWGVILPENRELTRAELASAMDAPAPIRDLVARRGDAPVFRVGKDWQPGTLRRYAPDGSAMDIDIHAGRIGTAPGHIPRYLLIVGSPAQIPWDVQYDLHLTFFTGRLDLDDAGLEHYVDALLSDWQGSPMMKANTLSWTVDHGGGDITTLMRKTIGDPIHDRFATDPVPELVAGAHVLRGPQATHAALSAAIEARHPALIVSTSHGDTAPLDDVDLMRSNLGLPIDADLRRLDPAQLTGNAAPSGAIWFAQACCSAGSSARTAYDGVLKAGTAADRIVRAVAGCGETTAPLPRALLGSPKPLRAFVGHVEPTFDWSLRNRKTGQYVTSSILDCFHTCLFTGQPIGMALDRVRATGASFRNSRDIAARRLLDNRDESQLGDILAAKLIADDWRSIVLLGDPTCRVW</sequence>
<dbReference type="AlphaFoldDB" id="A3JZR2"/>
<evidence type="ECO:0000313" key="1">
    <source>
        <dbReference type="EMBL" id="EBA09965.1"/>
    </source>
</evidence>
<proteinExistence type="predicted"/>